<dbReference type="Proteomes" id="UP000007797">
    <property type="component" value="Unassembled WGS sequence"/>
</dbReference>
<evidence type="ECO:0000313" key="3">
    <source>
        <dbReference type="Proteomes" id="UP000007797"/>
    </source>
</evidence>
<reference evidence="3" key="1">
    <citation type="journal article" date="2011" name="Genome Res.">
        <title>Phylogeny-wide analysis of social amoeba genomes highlights ancient origins for complex intercellular communication.</title>
        <authorList>
            <person name="Heidel A.J."/>
            <person name="Lawal H.M."/>
            <person name="Felder M."/>
            <person name="Schilde C."/>
            <person name="Helps N.R."/>
            <person name="Tunggal B."/>
            <person name="Rivero F."/>
            <person name="John U."/>
            <person name="Schleicher M."/>
            <person name="Eichinger L."/>
            <person name="Platzer M."/>
            <person name="Noegel A.A."/>
            <person name="Schaap P."/>
            <person name="Gloeckner G."/>
        </authorList>
    </citation>
    <scope>NUCLEOTIDE SEQUENCE [LARGE SCALE GENOMIC DNA]</scope>
    <source>
        <strain evidence="3">SH3</strain>
    </source>
</reference>
<dbReference type="RefSeq" id="XP_004360962.1">
    <property type="nucleotide sequence ID" value="XM_004360905.1"/>
</dbReference>
<keyword evidence="3" id="KW-1185">Reference proteome</keyword>
<dbReference type="EMBL" id="GL883008">
    <property type="protein sequence ID" value="EGG23111.1"/>
    <property type="molecule type" value="Genomic_DNA"/>
</dbReference>
<dbReference type="AlphaFoldDB" id="F4PNQ8"/>
<feature type="compositionally biased region" description="Gly residues" evidence="1">
    <location>
        <begin position="10"/>
        <end position="28"/>
    </location>
</feature>
<proteinExistence type="predicted"/>
<evidence type="ECO:0000313" key="2">
    <source>
        <dbReference type="EMBL" id="EGG23111.1"/>
    </source>
</evidence>
<sequence>MSFRFEGHSHPGGLGKPGGFAYGAGAGGSPRPAPKSGGGQGSNPFGG</sequence>
<organism evidence="2 3">
    <name type="scientific">Cavenderia fasciculata</name>
    <name type="common">Slime mold</name>
    <name type="synonym">Dictyostelium fasciculatum</name>
    <dbReference type="NCBI Taxonomy" id="261658"/>
    <lineage>
        <taxon>Eukaryota</taxon>
        <taxon>Amoebozoa</taxon>
        <taxon>Evosea</taxon>
        <taxon>Eumycetozoa</taxon>
        <taxon>Dictyostelia</taxon>
        <taxon>Acytosteliales</taxon>
        <taxon>Cavenderiaceae</taxon>
        <taxon>Cavenderia</taxon>
    </lineage>
</organism>
<protein>
    <submittedName>
        <fullName evidence="2">Uncharacterized protein</fullName>
    </submittedName>
</protein>
<accession>F4PNQ8</accession>
<feature type="compositionally biased region" description="Gly residues" evidence="1">
    <location>
        <begin position="36"/>
        <end position="47"/>
    </location>
</feature>
<name>F4PNQ8_CACFS</name>
<feature type="region of interest" description="Disordered" evidence="1">
    <location>
        <begin position="1"/>
        <end position="47"/>
    </location>
</feature>
<evidence type="ECO:0000256" key="1">
    <source>
        <dbReference type="SAM" id="MobiDB-lite"/>
    </source>
</evidence>
<gene>
    <name evidence="2" type="ORF">DFA_05241</name>
</gene>
<dbReference type="GeneID" id="14875381"/>
<dbReference type="KEGG" id="dfa:DFA_05241"/>